<reference evidence="2" key="1">
    <citation type="journal article" date="2014" name="Int. J. Syst. Evol. Microbiol.">
        <title>Complete genome sequence of Corynebacterium casei LMG S-19264T (=DSM 44701T), isolated from a smear-ripened cheese.</title>
        <authorList>
            <consortium name="US DOE Joint Genome Institute (JGI-PGF)"/>
            <person name="Walter F."/>
            <person name="Albersmeier A."/>
            <person name="Kalinowski J."/>
            <person name="Ruckert C."/>
        </authorList>
    </citation>
    <scope>NUCLEOTIDE SEQUENCE</scope>
    <source>
        <strain evidence="2">CGMCC 1.15330</strain>
    </source>
</reference>
<dbReference type="EMBL" id="BMIH01000002">
    <property type="protein sequence ID" value="GGB25414.1"/>
    <property type="molecule type" value="Genomic_DNA"/>
</dbReference>
<dbReference type="InterPro" id="IPR005625">
    <property type="entry name" value="PepSY-ass_TM"/>
</dbReference>
<dbReference type="PANTHER" id="PTHR34219:SF1">
    <property type="entry name" value="PEPSY DOMAIN-CONTAINING PROTEIN"/>
    <property type="match status" value="1"/>
</dbReference>
<dbReference type="AlphaFoldDB" id="A0A916T073"/>
<evidence type="ECO:0000313" key="2">
    <source>
        <dbReference type="EMBL" id="GGB25414.1"/>
    </source>
</evidence>
<feature type="transmembrane region" description="Helical" evidence="1">
    <location>
        <begin position="20"/>
        <end position="43"/>
    </location>
</feature>
<keyword evidence="1" id="KW-0812">Transmembrane</keyword>
<organism evidence="2 3">
    <name type="scientific">Sphingomonas metalli</name>
    <dbReference type="NCBI Taxonomy" id="1779358"/>
    <lineage>
        <taxon>Bacteria</taxon>
        <taxon>Pseudomonadati</taxon>
        <taxon>Pseudomonadota</taxon>
        <taxon>Alphaproteobacteria</taxon>
        <taxon>Sphingomonadales</taxon>
        <taxon>Sphingomonadaceae</taxon>
        <taxon>Sphingomonas</taxon>
    </lineage>
</organism>
<comment type="caution">
    <text evidence="2">The sequence shown here is derived from an EMBL/GenBank/DDBJ whole genome shotgun (WGS) entry which is preliminary data.</text>
</comment>
<feature type="transmembrane region" description="Helical" evidence="1">
    <location>
        <begin position="199"/>
        <end position="219"/>
    </location>
</feature>
<dbReference type="Pfam" id="PF03929">
    <property type="entry name" value="PepSY_TM"/>
    <property type="match status" value="1"/>
</dbReference>
<proteinExistence type="predicted"/>
<keyword evidence="1" id="KW-1133">Transmembrane helix</keyword>
<evidence type="ECO:0000313" key="3">
    <source>
        <dbReference type="Proteomes" id="UP000623067"/>
    </source>
</evidence>
<reference evidence="2" key="2">
    <citation type="submission" date="2020-09" db="EMBL/GenBank/DDBJ databases">
        <authorList>
            <person name="Sun Q."/>
            <person name="Zhou Y."/>
        </authorList>
    </citation>
    <scope>NUCLEOTIDE SEQUENCE</scope>
    <source>
        <strain evidence="2">CGMCC 1.15330</strain>
    </source>
</reference>
<feature type="transmembrane region" description="Helical" evidence="1">
    <location>
        <begin position="147"/>
        <end position="168"/>
    </location>
</feature>
<feature type="transmembrane region" description="Helical" evidence="1">
    <location>
        <begin position="379"/>
        <end position="400"/>
    </location>
</feature>
<dbReference type="RefSeq" id="WP_188658014.1">
    <property type="nucleotide sequence ID" value="NZ_BMIH01000002.1"/>
</dbReference>
<keyword evidence="3" id="KW-1185">Reference proteome</keyword>
<name>A0A916T073_9SPHN</name>
<accession>A0A916T073</accession>
<sequence length="461" mass="48921">MASTTPADTARAYRAIWRWHFYAGLIVAPFLLILSVTGAIYLFNDEIEDAFSPARRFVPAVVTPLPPSRLVAAALAAVPGNATRIDMPAARDRPALVFVTATHGPPQRVAVDPGSGRVIGRFVYIRTLVGIADTVHGSLMLGQVGEVLVELAAGWALVLIATGLYLWWPRGRRGLAGLLYPRWTARGRVFWRDLHASTGVWTIALIGFLLLTGLPWAGVEGPLLQRSSAALGIGYPASHATAGAPHSVPMKTALGTAPWTLEPMPMPVSGSGGHAAHGMASGRVDAAAIAGLDRIAATLAREHGLSGGYRLFPPAGPTGVYTAYTYPDRPEGQRSLYFDRYTGRLIRQVGFADYGPAARAIEIGVQLHMGNYFGRANQVVMLVPCIGIVLLVVSGVTMWWKRRPAGRLAAPPREGAARLGGAVAILLAAGLVLPLLGLSILAVWLVDRAVLAFGRRAKAVA</sequence>
<protein>
    <submittedName>
        <fullName evidence="2">Membrane protein</fullName>
    </submittedName>
</protein>
<feature type="transmembrane region" description="Helical" evidence="1">
    <location>
        <begin position="420"/>
        <end position="446"/>
    </location>
</feature>
<keyword evidence="1" id="KW-0472">Membrane</keyword>
<dbReference type="PANTHER" id="PTHR34219">
    <property type="entry name" value="IRON-REGULATED INNER MEMBRANE PROTEIN-RELATED"/>
    <property type="match status" value="1"/>
</dbReference>
<dbReference type="Proteomes" id="UP000623067">
    <property type="component" value="Unassembled WGS sequence"/>
</dbReference>
<evidence type="ECO:0000256" key="1">
    <source>
        <dbReference type="SAM" id="Phobius"/>
    </source>
</evidence>
<gene>
    <name evidence="2" type="ORF">GCM10011380_13760</name>
</gene>